<keyword evidence="3" id="KW-0378">Hydrolase</keyword>
<dbReference type="STRING" id="703135.A0A2A9NJN3"/>
<name>A0A2A9NJN3_9AGAR</name>
<organism evidence="6 7">
    <name type="scientific">Amanita thiersii Skay4041</name>
    <dbReference type="NCBI Taxonomy" id="703135"/>
    <lineage>
        <taxon>Eukaryota</taxon>
        <taxon>Fungi</taxon>
        <taxon>Dikarya</taxon>
        <taxon>Basidiomycota</taxon>
        <taxon>Agaricomycotina</taxon>
        <taxon>Agaricomycetes</taxon>
        <taxon>Agaricomycetidae</taxon>
        <taxon>Agaricales</taxon>
        <taxon>Pluteineae</taxon>
        <taxon>Amanitaceae</taxon>
        <taxon>Amanita</taxon>
    </lineage>
</organism>
<dbReference type="PANTHER" id="PTHR12112">
    <property type="entry name" value="BNIP - RELATED"/>
    <property type="match status" value="1"/>
</dbReference>
<keyword evidence="4" id="KW-0464">Manganese</keyword>
<gene>
    <name evidence="6" type="ORF">AMATHDRAFT_143306</name>
</gene>
<evidence type="ECO:0000256" key="4">
    <source>
        <dbReference type="ARBA" id="ARBA00023211"/>
    </source>
</evidence>
<evidence type="ECO:0000313" key="7">
    <source>
        <dbReference type="Proteomes" id="UP000242287"/>
    </source>
</evidence>
<dbReference type="GO" id="GO:0046872">
    <property type="term" value="F:metal ion binding"/>
    <property type="evidence" value="ECO:0007669"/>
    <property type="project" value="UniProtKB-KW"/>
</dbReference>
<dbReference type="Pfam" id="PF02833">
    <property type="entry name" value="DHHA2"/>
    <property type="match status" value="1"/>
</dbReference>
<evidence type="ECO:0000313" key="6">
    <source>
        <dbReference type="EMBL" id="PFH51195.1"/>
    </source>
</evidence>
<evidence type="ECO:0000256" key="3">
    <source>
        <dbReference type="ARBA" id="ARBA00022801"/>
    </source>
</evidence>
<dbReference type="GO" id="GO:0004309">
    <property type="term" value="F:exopolyphosphatase activity"/>
    <property type="evidence" value="ECO:0007669"/>
    <property type="project" value="TreeGrafter"/>
</dbReference>
<dbReference type="InterPro" id="IPR038222">
    <property type="entry name" value="DHHA2_dom_sf"/>
</dbReference>
<dbReference type="GO" id="GO:0005737">
    <property type="term" value="C:cytoplasm"/>
    <property type="evidence" value="ECO:0007669"/>
    <property type="project" value="InterPro"/>
</dbReference>
<dbReference type="PANTHER" id="PTHR12112:SF39">
    <property type="entry name" value="EG:152A3.5 PROTEIN (FBGN0003116_PN PROTEIN)"/>
    <property type="match status" value="1"/>
</dbReference>
<protein>
    <recommendedName>
        <fullName evidence="5">DHHA2 domain-containing protein</fullName>
    </recommendedName>
</protein>
<dbReference type="Pfam" id="PF01368">
    <property type="entry name" value="DHH"/>
    <property type="match status" value="1"/>
</dbReference>
<evidence type="ECO:0000256" key="1">
    <source>
        <dbReference type="ARBA" id="ARBA00001936"/>
    </source>
</evidence>
<feature type="domain" description="DHHA2" evidence="5">
    <location>
        <begin position="260"/>
        <end position="433"/>
    </location>
</feature>
<dbReference type="OrthoDB" id="374045at2759"/>
<keyword evidence="2" id="KW-0479">Metal-binding</keyword>
<dbReference type="InterPro" id="IPR004097">
    <property type="entry name" value="DHHA2"/>
</dbReference>
<comment type="cofactor">
    <cofactor evidence="1">
        <name>Mn(2+)</name>
        <dbReference type="ChEBI" id="CHEBI:29035"/>
    </cofactor>
</comment>
<dbReference type="Proteomes" id="UP000242287">
    <property type="component" value="Unassembled WGS sequence"/>
</dbReference>
<proteinExistence type="predicted"/>
<dbReference type="EMBL" id="KZ301991">
    <property type="protein sequence ID" value="PFH51195.1"/>
    <property type="molecule type" value="Genomic_DNA"/>
</dbReference>
<keyword evidence="7" id="KW-1185">Reference proteome</keyword>
<evidence type="ECO:0000259" key="5">
    <source>
        <dbReference type="SMART" id="SM01131"/>
    </source>
</evidence>
<dbReference type="Gene3D" id="3.10.310.20">
    <property type="entry name" value="DHHA2 domain"/>
    <property type="match status" value="1"/>
</dbReference>
<accession>A0A2A9NJN3</accession>
<dbReference type="InterPro" id="IPR001667">
    <property type="entry name" value="DDH_dom"/>
</dbReference>
<reference evidence="6 7" key="1">
    <citation type="submission" date="2014-02" db="EMBL/GenBank/DDBJ databases">
        <title>Transposable element dynamics among asymbiotic and ectomycorrhizal Amanita fungi.</title>
        <authorList>
            <consortium name="DOE Joint Genome Institute"/>
            <person name="Hess J."/>
            <person name="Skrede I."/>
            <person name="Wolfe B."/>
            <person name="LaButti K."/>
            <person name="Ohm R.A."/>
            <person name="Grigoriev I.V."/>
            <person name="Pringle A."/>
        </authorList>
    </citation>
    <scope>NUCLEOTIDE SEQUENCE [LARGE SCALE GENOMIC DNA]</scope>
    <source>
        <strain evidence="6 7">SKay4041</strain>
    </source>
</reference>
<dbReference type="InterPro" id="IPR038763">
    <property type="entry name" value="DHH_sf"/>
</dbReference>
<dbReference type="SMART" id="SM01131">
    <property type="entry name" value="DHHA2"/>
    <property type="match status" value="1"/>
</dbReference>
<dbReference type="SUPFAM" id="SSF64182">
    <property type="entry name" value="DHH phosphoesterases"/>
    <property type="match status" value="1"/>
</dbReference>
<sequence>MSIPLTQFLIDTKQQFLADIRANPPKGDQWTIVIGNGAGDLDSVASSIAYAYYASTFHKLRAVPVMQINRADLGLRAENLFALSLAGIADPDSQLVFFDDVNPPTNTNAIPFPSNNFVLVDHNALDERFSVLNPSAVVTAIIDHHADEKQFLGANPRIVAPAGSCASHVAHLFPSKEGRRVGMPPELATLLLCAMLIDTGGLKPKGKALDVDHAAAKALLPVSSLAGEVPDAGLQSLAQITEKEGKEKGIHKLDALSSLTATLDKKKGDVSSFNAYDLLRRDYKGYIFTVPLPSRSEGMKINVGLSTVPLGLKAQWASDNQLLKASIEWMTNRNLSILGILTTFNGQKKGKHKRETAWIVRVMGDNSSNGLDLEELPKRLFDGLEANQELDLVLFKKFKIDVGGEKGIVARAYKQRNVKATRKAIGPALQRILEGTKDNE</sequence>
<evidence type="ECO:0000256" key="2">
    <source>
        <dbReference type="ARBA" id="ARBA00022723"/>
    </source>
</evidence>
<dbReference type="AlphaFoldDB" id="A0A2A9NJN3"/>
<dbReference type="Gene3D" id="3.90.1640.10">
    <property type="entry name" value="inorganic pyrophosphatase (n-terminal core)"/>
    <property type="match status" value="1"/>
</dbReference>